<keyword evidence="3" id="KW-1185">Reference proteome</keyword>
<dbReference type="HOGENOM" id="CLU_2573740_0_0_1"/>
<gene>
    <name evidence="2" type="ORF">GLRG_01926</name>
</gene>
<accession>E3Q8R7</accession>
<keyword evidence="1" id="KW-0472">Membrane</keyword>
<dbReference type="GeneID" id="24407291"/>
<dbReference type="EMBL" id="GG697337">
    <property type="protein sequence ID" value="EFQ27431.1"/>
    <property type="molecule type" value="Genomic_DNA"/>
</dbReference>
<sequence>MESAAQGRVPYLSTYRSSVVFIIVTVAFADVFLYGVIVPVLPFALTYRVAIGEGEVQFWVSILLAVYGAALLISSRKIPLE</sequence>
<organism evidence="3">
    <name type="scientific">Colletotrichum graminicola (strain M1.001 / M2 / FGSC 10212)</name>
    <name type="common">Maize anthracnose fungus</name>
    <name type="synonym">Glomerella graminicola</name>
    <dbReference type="NCBI Taxonomy" id="645133"/>
    <lineage>
        <taxon>Eukaryota</taxon>
        <taxon>Fungi</taxon>
        <taxon>Dikarya</taxon>
        <taxon>Ascomycota</taxon>
        <taxon>Pezizomycotina</taxon>
        <taxon>Sordariomycetes</taxon>
        <taxon>Hypocreomycetidae</taxon>
        <taxon>Glomerellales</taxon>
        <taxon>Glomerellaceae</taxon>
        <taxon>Colletotrichum</taxon>
        <taxon>Colletotrichum graminicola species complex</taxon>
    </lineage>
</organism>
<dbReference type="RefSeq" id="XP_008091451.1">
    <property type="nucleotide sequence ID" value="XM_008093260.1"/>
</dbReference>
<dbReference type="VEuPathDB" id="FungiDB:GLRG_01926"/>
<reference evidence="3" key="1">
    <citation type="journal article" date="2012" name="Nat. Genet.">
        <title>Lifestyle transitions in plant pathogenic Colletotrichum fungi deciphered by genome and transcriptome analyses.</title>
        <authorList>
            <person name="O'Connell R.J."/>
            <person name="Thon M.R."/>
            <person name="Hacquard S."/>
            <person name="Amyotte S.G."/>
            <person name="Kleemann J."/>
            <person name="Torres M.F."/>
            <person name="Damm U."/>
            <person name="Buiate E.A."/>
            <person name="Epstein L."/>
            <person name="Alkan N."/>
            <person name="Altmueller J."/>
            <person name="Alvarado-Balderrama L."/>
            <person name="Bauser C.A."/>
            <person name="Becker C."/>
            <person name="Birren B.W."/>
            <person name="Chen Z."/>
            <person name="Choi J."/>
            <person name="Crouch J.A."/>
            <person name="Duvick J.P."/>
            <person name="Farman M.A."/>
            <person name="Gan P."/>
            <person name="Heiman D."/>
            <person name="Henrissat B."/>
            <person name="Howard R.J."/>
            <person name="Kabbage M."/>
            <person name="Koch C."/>
            <person name="Kracher B."/>
            <person name="Kubo Y."/>
            <person name="Law A.D."/>
            <person name="Lebrun M.-H."/>
            <person name="Lee Y.-H."/>
            <person name="Miyara I."/>
            <person name="Moore N."/>
            <person name="Neumann U."/>
            <person name="Nordstroem K."/>
            <person name="Panaccione D.G."/>
            <person name="Panstruga R."/>
            <person name="Place M."/>
            <person name="Proctor R.H."/>
            <person name="Prusky D."/>
            <person name="Rech G."/>
            <person name="Reinhardt R."/>
            <person name="Rollins J.A."/>
            <person name="Rounsley S."/>
            <person name="Schardl C.L."/>
            <person name="Schwartz D.C."/>
            <person name="Shenoy N."/>
            <person name="Shirasu K."/>
            <person name="Sikhakolli U.R."/>
            <person name="Stueber K."/>
            <person name="Sukno S.A."/>
            <person name="Sweigard J.A."/>
            <person name="Takano Y."/>
            <person name="Takahara H."/>
            <person name="Trail F."/>
            <person name="van der Does H.C."/>
            <person name="Voll L.M."/>
            <person name="Will I."/>
            <person name="Young S."/>
            <person name="Zeng Q."/>
            <person name="Zhang J."/>
            <person name="Zhou S."/>
            <person name="Dickman M.B."/>
            <person name="Schulze-Lefert P."/>
            <person name="Ver Loren van Themaat E."/>
            <person name="Ma L.-J."/>
            <person name="Vaillancourt L.J."/>
        </authorList>
    </citation>
    <scope>NUCLEOTIDE SEQUENCE [LARGE SCALE GENOMIC DNA]</scope>
    <source>
        <strain evidence="3">M1.001 / M2 / FGSC 10212</strain>
    </source>
</reference>
<dbReference type="OrthoDB" id="5086884at2759"/>
<keyword evidence="1" id="KW-1133">Transmembrane helix</keyword>
<evidence type="ECO:0000313" key="3">
    <source>
        <dbReference type="Proteomes" id="UP000008782"/>
    </source>
</evidence>
<protein>
    <recommendedName>
        <fullName evidence="4">MFS transporter</fullName>
    </recommendedName>
</protein>
<proteinExistence type="predicted"/>
<evidence type="ECO:0000313" key="2">
    <source>
        <dbReference type="EMBL" id="EFQ27431.1"/>
    </source>
</evidence>
<keyword evidence="1" id="KW-0812">Transmembrane</keyword>
<dbReference type="Proteomes" id="UP000008782">
    <property type="component" value="Unassembled WGS sequence"/>
</dbReference>
<dbReference type="STRING" id="645133.E3Q8R7"/>
<feature type="transmembrane region" description="Helical" evidence="1">
    <location>
        <begin position="20"/>
        <end position="44"/>
    </location>
</feature>
<feature type="transmembrane region" description="Helical" evidence="1">
    <location>
        <begin position="56"/>
        <end position="73"/>
    </location>
</feature>
<evidence type="ECO:0000256" key="1">
    <source>
        <dbReference type="SAM" id="Phobius"/>
    </source>
</evidence>
<dbReference type="AlphaFoldDB" id="E3Q8R7"/>
<name>E3Q8R7_COLGM</name>
<evidence type="ECO:0008006" key="4">
    <source>
        <dbReference type="Google" id="ProtNLM"/>
    </source>
</evidence>